<dbReference type="Proteomes" id="UP000188388">
    <property type="component" value="Unassembled WGS sequence"/>
</dbReference>
<accession>A0A1R3V567</accession>
<evidence type="ECO:0000313" key="1">
    <source>
        <dbReference type="EMBL" id="SIT55011.1"/>
    </source>
</evidence>
<protein>
    <submittedName>
        <fullName evidence="1">Uncharacterized protein</fullName>
    </submittedName>
</protein>
<gene>
    <name evidence="1" type="ORF">BQ8794_200014</name>
</gene>
<organism evidence="1 2">
    <name type="scientific">Mesorhizobium prunaredense</name>
    <dbReference type="NCBI Taxonomy" id="1631249"/>
    <lineage>
        <taxon>Bacteria</taxon>
        <taxon>Pseudomonadati</taxon>
        <taxon>Pseudomonadota</taxon>
        <taxon>Alphaproteobacteria</taxon>
        <taxon>Hyphomicrobiales</taxon>
        <taxon>Phyllobacteriaceae</taxon>
        <taxon>Mesorhizobium</taxon>
    </lineage>
</organism>
<name>A0A1R3V567_9HYPH</name>
<dbReference type="EMBL" id="FTPD01000013">
    <property type="protein sequence ID" value="SIT55011.1"/>
    <property type="molecule type" value="Genomic_DNA"/>
</dbReference>
<dbReference type="RefSeq" id="WP_077376803.1">
    <property type="nucleotide sequence ID" value="NZ_FTPD01000013.1"/>
</dbReference>
<dbReference type="AlphaFoldDB" id="A0A1R3V567"/>
<evidence type="ECO:0000313" key="2">
    <source>
        <dbReference type="Proteomes" id="UP000188388"/>
    </source>
</evidence>
<keyword evidence="2" id="KW-1185">Reference proteome</keyword>
<sequence length="108" mass="12148">MDGSTVVRTFEKKEDAFHFLVDRGARVWLEWSRTVIGGKAPPSDFAASFMQDTVGRILKTLHGKEAGTWFWTCHEGGANGKVSTKEEAVFGVERAYTRRVVKADWRAI</sequence>
<proteinExistence type="predicted"/>
<reference evidence="2" key="1">
    <citation type="submission" date="2017-01" db="EMBL/GenBank/DDBJ databases">
        <authorList>
            <person name="Brunel B."/>
        </authorList>
    </citation>
    <scope>NUCLEOTIDE SEQUENCE [LARGE SCALE GENOMIC DNA]</scope>
</reference>